<dbReference type="GO" id="GO:0004176">
    <property type="term" value="F:ATP-dependent peptidase activity"/>
    <property type="evidence" value="ECO:0007669"/>
    <property type="project" value="InterPro"/>
</dbReference>
<gene>
    <name evidence="9" type="primary">ftsH_83</name>
    <name evidence="9" type="ORF">SDC9_143830</name>
</gene>
<evidence type="ECO:0000256" key="4">
    <source>
        <dbReference type="ARBA" id="ARBA00022833"/>
    </source>
</evidence>
<keyword evidence="4" id="KW-0862">Zinc</keyword>
<evidence type="ECO:0000256" key="1">
    <source>
        <dbReference type="ARBA" id="ARBA00001947"/>
    </source>
</evidence>
<dbReference type="GO" id="GO:0046872">
    <property type="term" value="F:metal ion binding"/>
    <property type="evidence" value="ECO:0007669"/>
    <property type="project" value="UniProtKB-KW"/>
</dbReference>
<dbReference type="InterPro" id="IPR000642">
    <property type="entry name" value="Peptidase_M41"/>
</dbReference>
<dbReference type="Pfam" id="PF01434">
    <property type="entry name" value="Peptidase_M41"/>
    <property type="match status" value="1"/>
</dbReference>
<comment type="caution">
    <text evidence="9">The sequence shown here is derived from an EMBL/GenBank/DDBJ whole genome shotgun (WGS) entry which is preliminary data.</text>
</comment>
<evidence type="ECO:0000256" key="5">
    <source>
        <dbReference type="ARBA" id="ARBA00022840"/>
    </source>
</evidence>
<evidence type="ECO:0000256" key="3">
    <source>
        <dbReference type="ARBA" id="ARBA00022741"/>
    </source>
</evidence>
<keyword evidence="9" id="KW-0378">Hydrolase</keyword>
<dbReference type="EC" id="3.4.24.-" evidence="9"/>
<protein>
    <submittedName>
        <fullName evidence="9">ATP-dependent zinc metalloprotease FtsH</fullName>
        <ecNumber evidence="9">3.4.24.-</ecNumber>
    </submittedName>
</protein>
<dbReference type="EMBL" id="VSSQ01043021">
    <property type="protein sequence ID" value="MPM96665.1"/>
    <property type="molecule type" value="Genomic_DNA"/>
</dbReference>
<dbReference type="GO" id="GO:0006508">
    <property type="term" value="P:proteolysis"/>
    <property type="evidence" value="ECO:0007669"/>
    <property type="project" value="UniProtKB-KW"/>
</dbReference>
<reference evidence="9" key="1">
    <citation type="submission" date="2019-08" db="EMBL/GenBank/DDBJ databases">
        <authorList>
            <person name="Kucharzyk K."/>
            <person name="Murdoch R.W."/>
            <person name="Higgins S."/>
            <person name="Loffler F."/>
        </authorList>
    </citation>
    <scope>NUCLEOTIDE SEQUENCE</scope>
</reference>
<dbReference type="AlphaFoldDB" id="A0A645E580"/>
<dbReference type="PANTHER" id="PTHR43655:SF2">
    <property type="entry name" value="AFG3 LIKE MATRIX AAA PEPTIDASE SUBUNIT 2, ISOFORM A"/>
    <property type="match status" value="1"/>
</dbReference>
<organism evidence="9">
    <name type="scientific">bioreactor metagenome</name>
    <dbReference type="NCBI Taxonomy" id="1076179"/>
    <lineage>
        <taxon>unclassified sequences</taxon>
        <taxon>metagenomes</taxon>
        <taxon>ecological metagenomes</taxon>
    </lineage>
</organism>
<keyword evidence="9" id="KW-0645">Protease</keyword>
<dbReference type="GO" id="GO:0005524">
    <property type="term" value="F:ATP binding"/>
    <property type="evidence" value="ECO:0007669"/>
    <property type="project" value="UniProtKB-KW"/>
</dbReference>
<proteinExistence type="predicted"/>
<feature type="region of interest" description="Disordered" evidence="7">
    <location>
        <begin position="90"/>
        <end position="115"/>
    </location>
</feature>
<dbReference type="GO" id="GO:0004222">
    <property type="term" value="F:metalloendopeptidase activity"/>
    <property type="evidence" value="ECO:0007669"/>
    <property type="project" value="InterPro"/>
</dbReference>
<keyword evidence="3" id="KW-0547">Nucleotide-binding</keyword>
<dbReference type="SUPFAM" id="SSF140990">
    <property type="entry name" value="FtsH protease domain-like"/>
    <property type="match status" value="1"/>
</dbReference>
<evidence type="ECO:0000256" key="2">
    <source>
        <dbReference type="ARBA" id="ARBA00022723"/>
    </source>
</evidence>
<feature type="compositionally biased region" description="Polar residues" evidence="7">
    <location>
        <begin position="94"/>
        <end position="107"/>
    </location>
</feature>
<evidence type="ECO:0000256" key="7">
    <source>
        <dbReference type="SAM" id="MobiDB-lite"/>
    </source>
</evidence>
<feature type="domain" description="Peptidase M41" evidence="8">
    <location>
        <begin position="1"/>
        <end position="84"/>
    </location>
</feature>
<evidence type="ECO:0000256" key="6">
    <source>
        <dbReference type="ARBA" id="ARBA00023049"/>
    </source>
</evidence>
<keyword evidence="6 9" id="KW-0482">Metalloprotease</keyword>
<dbReference type="Gene3D" id="1.20.58.760">
    <property type="entry name" value="Peptidase M41"/>
    <property type="match status" value="1"/>
</dbReference>
<accession>A0A645E580</accession>
<evidence type="ECO:0000313" key="9">
    <source>
        <dbReference type="EMBL" id="MPM96665.1"/>
    </source>
</evidence>
<dbReference type="InterPro" id="IPR050928">
    <property type="entry name" value="ATP-dep_Zn_Metalloprotease"/>
</dbReference>
<dbReference type="InterPro" id="IPR037219">
    <property type="entry name" value="Peptidase_M41-like"/>
</dbReference>
<evidence type="ECO:0000259" key="8">
    <source>
        <dbReference type="Pfam" id="PF01434"/>
    </source>
</evidence>
<sequence length="115" mass="12767">MVSYLGMSKSVGNISFYDSTESNGFNIGKPYSEKTAELIDKEAKRLIDESYDTAKKILKDHMEGFTKLAELLLEKEVIFSEDLEVIFGKRAGSQPPSRTGDEPSSANLLPEADKE</sequence>
<comment type="cofactor">
    <cofactor evidence="1">
        <name>Zn(2+)</name>
        <dbReference type="ChEBI" id="CHEBI:29105"/>
    </cofactor>
</comment>
<keyword evidence="5" id="KW-0067">ATP-binding</keyword>
<dbReference type="PANTHER" id="PTHR43655">
    <property type="entry name" value="ATP-DEPENDENT PROTEASE"/>
    <property type="match status" value="1"/>
</dbReference>
<name>A0A645E580_9ZZZZ</name>
<keyword evidence="2" id="KW-0479">Metal-binding</keyword>